<feature type="compositionally biased region" description="Low complexity" evidence="10">
    <location>
        <begin position="393"/>
        <end position="403"/>
    </location>
</feature>
<feature type="region of interest" description="Disordered" evidence="10">
    <location>
        <begin position="181"/>
        <end position="215"/>
    </location>
</feature>
<keyword evidence="16" id="KW-1185">Reference proteome</keyword>
<comment type="similarity">
    <text evidence="1">Belongs to the RBR family.</text>
</comment>
<sequence length="3735" mass="415781">MAISNPSTKLRMARSMPHWVMAQQQQAEQQHRRPPTPPKIPPPSLSGDCGDPDYEIIEFPTRPQAQKPSMPQSNAGKCALCGTENVFARCDTCNENFCEACDDMNHKHPKRKGHVRRRILTANASRSKPPLPPKGENLLNPPPVPPPRRNRKTSQTKSALIKGSAQLSLLDKVGSLKRNFSNAKPSLDSSARVSKSTNTLNTSSNDASVSGTDKMTTLQERYRKYQEVMRAQDANRRRHPSADTKDTLSGRPLSVGSPKPAPPLPPPPPPRTMIQSASVCDLTAAHMWNSGMHQAQSMAHLGPGGMPMMWYPPVNSWDVSMGGSNLSLHHPTMWGYPMGYPSTQMLPSHYPGSLSRGHSPVRSVKSRRSRPASPSPSLKSRKSYASRSRSRRSPGSPSDASSENSDESDIDDRLSRGSRSRRGSVPRSIRQRSYHDEDTRSLVSRGRRERLMTEEKVMNAEDQWSESPSTKRYSTSSRSYDEFQKSNTISSGRRYDHDDRSVSKMDPRLDRVQNGTYRDRRRRSTDDESSDRKVNTPNRARVTSSSDDHFERVENALKRASSLRRDIMLDDLERSSHRDSRRSSFDSDSQIKKMPSREVTSPKRIPREKTRLLERQSSQGGHSDHANKDEVESHLTRKEQQRHDISREREFVTKRELFRQKDFDDLDQTSNKRSSGKSSFESDNQSIRKTPSKEIPIRKEKDKEDSALPETIGNLQVTDRQSKNSIRTAEAQQKRQDSTETKQQQTRTSQSQKEPKTEKRDTVGSTNASSKKIVPDETVMMEIPKEEWACEHCTFINKINDRVCVVCCKTKSSALPPSILNDDPVAEPIELRAPKNEISNNIGDPNHDPEKRTKKISNSEESGDNGSVKNKEAIAPDNDSLENSETTITAIVSQAKEASLKSVNTTSPVDGNLSSEASSSVLTSSSVANTSKADNTNTMSDEEKIRGKLLKSHSVSTGTSPPPQSISTQTYDYLPAKGTLRRSASIATSKSYSYYDDSDGEEQAGFVNSPDLYPRALQEQYLQQLITDHRSRERTRRNSIDSSHLYYRSREPSQSRYTEAGSSTSQAVSTLTRQGLEIVELLREAEKQGFTTDDVQVALAQGASNPLEWLQTQWPHLVETVQVLVIAQGKELKQNSIGVLSPAEAKEALRSVKGDMWNAVAIAIQRRQQKCEQIMAKGNFTLTDVIRALDNNAGIEDATLLELQKNQLKPFLMRIWGPPVGVENEEAAPHEDATGAVGGGTGIGSTEQVSNVSDTEAQKQVMSPIVDHFVALQADFQKQLAALRELTDNWRHEKDPPNKLGNNKSDNLYDHSDEPTVLIDANLVPRAVQALDVAEPSNLTITRQEQTTVDSRDDSKYSLNTTKPTEGLDQVDAALPIEIPASTVDDLAKTSAMNSSHTLKYPSKIDHADDSTGESSTIDADKSVVQITKSNLLKFDGQKNYEVKQIVQLHEETRETHADTSPTSIDETAVATEVTNLPEEQERLLPNNAGVEVSSSHRTSSLDTTNNTEPGQSSSTRQETLSGPEIPSDIARQSTAMGNSESLVEVGKSVELSGALRTPSPNSSVPQGADILPQHASRDESSIADTANVTEKVHASASERDLSAREQSDQRVIKEIPTQNDDEPHNVTVEALLSAVKSLPEQFLTPFITAMQMLSPGKGDVNETSDVQLMNQLNTLHSMKIDDHKVDVSEAEITDRTKINALQKSMVTDVPPKIDAEQKSVSAAVLENKTGSQSLSEKDQEGKHLEKSSEKLKSNKIIDKEIARSKVPESRMVKSRSSVPDIKQQHQDVRSVGTDIDESNISQTNIATDLTFSDSVDVMDKDTPEESRIMNDAVTSNIGIAGASQTDVVGEIYSCKNSLEIVDVSARSNNQGESIGDETVSKARSAEEIHSGELSSFHVQPLIISSTHHQSIVQKSLELTSDNCSTDAPSSSKEVESPSEKTSHEKLLVNTDIDSLLKNNLLRDESSLASINNFNVEKSAAQSITEINVLPEESIVHNSNADHSTVSHEVIMNVTNMANKQDINKSDERQLNDSSHAHVSSTSSTLSLAKVNSSSDHSLDIKSPLIEIFDDQETTLRHDKNDTKPIVSKNAVHVSEKVEQTISVTYHTPASDDKNETTLKENVPVEQNTTNNLSITQSRTIESIVPPLTHSHASMEMNLNNLRNQEKEITFVLAKSDNLMIEQTSDVQSLTDSQDIINQDQLFNSTKNQEIITLPHNHITHTKIISPSLSKDNLDINTYPKNISYLEISNSFSDLKTSKDIKIPENSTTVSIPEISKSIDNNSVANSNKLPDENVHSQLNELSNSNNDIPDNTSPQLSVEHVLSLESKKSISHPINRDEELHLRDEVSQSHDDKRQDIKMSNSTTRNILHALKNFNIFFTTPPEGRNIASTVNEDSSDSIIANVNDATPGIPDTFEIKVSESPVTTVNDCAPIKNIANIVQRETVQIEDVDTMENAKNVDSPGNEISVIASNEQVEPSKLSNNESLIEKNTEQVNQSRKSVIAKPVVSRRSRSPLKKIVRRKSPVKIVKKSTSVPRKNLARKSASPYSTTVTKAKATVNEITKRSNRAMQSDKSRIKELLKPTYIANNKTDNKNKLVAKKPDKTVKQSLNSAQKTAANIKVNDNKKVSMSGLEKISIVNHATNLEPQTKIPIVKKYNGNKLENFKKRTEYPKNKIIEDIQNKNPESSKNIKAETFENRAIKKINHKIEISNDGKVLIKMEKCNLKSKSFLTSKIPILMRRKMTQLTDSASSNFSKINLNDTSLLKSASTKLPIMLPAISKLSLKIPEKANVSNSSSMQKIDSKDSNKLKRNQIKSNNRAIEITENVKDKQILEGNHAKESTVENEETEEPPKVKSIESELNENSQVSNSTHNDPSADLGKQLEVENAIEESSDAFSFDSECSEEDEDTGTAKYISDHNSEYNSVEEFTDAELLLEKTLNEIRSEISESDERTSESEESEAVTYSYETESHDHDSTSSEDSVDEQEIKSSGLKDSVEDVYEELSSEGEEMNEQVKTLQQVEVLDKETDVIIHNEINDNEAIISNRMESNSQVTQKDKENKLKAPTATTIVELPRSEINSEINEKILEISQNLKADSNIAVINSATASSANIKQDTNSKENIQSQMNDLKKDETKLEVASKIEQRDQSTMQTDAIKTLRITSRESRDKRVKVGRRVSTGSKEVKIEKDDTLKGVDRARAPKKRFSLVASFIRRFEGEENTERESIRRKRQGSPKTERERIARRLLAEGRAANYDEAEVAASLLTLKFGDTEALQAAKECSSIESALAFLQQECELCTGRFAMSQIVSMLKCVHRCCNECAKNYFTIQISDRNITDAVCPYCKEPNLKDASEDEVLEYFSNLDIQLKTLLDPPIHELFQRKLRDRTLMQDPNFKWCIQCSSGFYADPDHKRLICPDCRSVTCAFCRRPWEKQHEGISCEKFAAWKDENDPDNQAAGLAKHLADNGIDCPKCKFRYSLSRGGCMHFTCSQCKYEFCCGCGKAFMMGAKCAVSPYCAKLGLHAHHPRNCLFYLRDKEPAQLQQLLKENGINYDIEGPVGQRKCKVQLQKETPTGVVDAVCNSDVVEGHAGLCRIHYVEYLVRKIRLTQLEPLPLLNVDDLETCVRRAGLKLPANWYGRDPEHYRNDLVKHYIEYLAGLVLKGRLDPVAIFDLNDAKQELRRRGKVPPAKDQEMSERDYLEACIQVTNTIPPCLLGPPLPPPPLLPVCSSSSFGSSSHLLP</sequence>
<dbReference type="InterPro" id="IPR047543">
    <property type="entry name" value="Bbox1_RNF31-like"/>
</dbReference>
<evidence type="ECO:0000256" key="4">
    <source>
        <dbReference type="ARBA" id="ARBA00022737"/>
    </source>
</evidence>
<dbReference type="GO" id="GO:0036435">
    <property type="term" value="F:K48-linked polyubiquitin modification-dependent protein binding"/>
    <property type="evidence" value="ECO:0007669"/>
    <property type="project" value="TreeGrafter"/>
</dbReference>
<dbReference type="CDD" id="cd20337">
    <property type="entry name" value="BRcat_RBR_HOIP"/>
    <property type="match status" value="1"/>
</dbReference>
<feature type="region of interest" description="Disordered" evidence="10">
    <location>
        <begin position="347"/>
        <end position="778"/>
    </location>
</feature>
<keyword evidence="4" id="KW-0677">Repeat</keyword>
<feature type="region of interest" description="Disordered" evidence="10">
    <location>
        <begin position="1"/>
        <end position="53"/>
    </location>
</feature>
<dbReference type="PROSITE" id="PS50199">
    <property type="entry name" value="ZF_RANBP2_2"/>
    <property type="match status" value="1"/>
</dbReference>
<dbReference type="eggNOG" id="KOG1812">
    <property type="taxonomic scope" value="Eukaryota"/>
</dbReference>
<dbReference type="InterPro" id="IPR041031">
    <property type="entry name" value="RNF31_C"/>
</dbReference>
<feature type="compositionally biased region" description="Low complexity" evidence="10">
    <location>
        <begin position="2037"/>
        <end position="2046"/>
    </location>
</feature>
<evidence type="ECO:0000256" key="5">
    <source>
        <dbReference type="ARBA" id="ARBA00022771"/>
    </source>
</evidence>
<feature type="compositionally biased region" description="Basic and acidic residues" evidence="10">
    <location>
        <begin position="691"/>
        <end position="706"/>
    </location>
</feature>
<dbReference type="STRING" id="103372.F4WCN2"/>
<proteinExistence type="inferred from homology"/>
<evidence type="ECO:0000259" key="11">
    <source>
        <dbReference type="PROSITE" id="PS50089"/>
    </source>
</evidence>
<dbReference type="InterPro" id="IPR032065">
    <property type="entry name" value="RNF31-UBA"/>
</dbReference>
<dbReference type="InterPro" id="IPR013083">
    <property type="entry name" value="Znf_RING/FYVE/PHD"/>
</dbReference>
<feature type="region of interest" description="Disordered" evidence="10">
    <location>
        <begin position="1342"/>
        <end position="1365"/>
    </location>
</feature>
<feature type="compositionally biased region" description="Basic residues" evidence="10">
    <location>
        <begin position="416"/>
        <end position="432"/>
    </location>
</feature>
<keyword evidence="9" id="KW-0175">Coiled coil</keyword>
<feature type="domain" description="RING-type" evidence="11">
    <location>
        <begin position="3291"/>
        <end position="3340"/>
    </location>
</feature>
<dbReference type="PROSITE" id="PS50089">
    <property type="entry name" value="ZF_RING_2"/>
    <property type="match status" value="1"/>
</dbReference>
<keyword evidence="6" id="KW-0833">Ubl conjugation pathway</keyword>
<dbReference type="PANTHER" id="PTHR16004">
    <property type="entry name" value="RING FINGER PROTEIN 31-RELATED"/>
    <property type="match status" value="1"/>
</dbReference>
<feature type="region of interest" description="Disordered" evidence="10">
    <location>
        <begin position="831"/>
        <end position="882"/>
    </location>
</feature>
<feature type="region of interest" description="Disordered" evidence="10">
    <location>
        <begin position="1288"/>
        <end position="1311"/>
    </location>
</feature>
<dbReference type="Gene3D" id="6.10.140.1100">
    <property type="match status" value="1"/>
</dbReference>
<feature type="region of interest" description="Disordered" evidence="10">
    <location>
        <begin position="229"/>
        <end position="269"/>
    </location>
</feature>
<evidence type="ECO:0000256" key="1">
    <source>
        <dbReference type="ARBA" id="ARBA00008278"/>
    </source>
</evidence>
<feature type="compositionally biased region" description="Basic and acidic residues" evidence="10">
    <location>
        <begin position="2944"/>
        <end position="2954"/>
    </location>
</feature>
<keyword evidence="3" id="KW-0479">Metal-binding</keyword>
<dbReference type="InterPro" id="IPR002867">
    <property type="entry name" value="IBR_dom"/>
</dbReference>
<dbReference type="Gene3D" id="3.30.40.10">
    <property type="entry name" value="Zinc/RING finger domain, C3HC4 (zinc finger)"/>
    <property type="match status" value="1"/>
</dbReference>
<accession>F4WCN2</accession>
<feature type="compositionally biased region" description="Pro residues" evidence="10">
    <location>
        <begin position="35"/>
        <end position="44"/>
    </location>
</feature>
<dbReference type="Proteomes" id="UP000007755">
    <property type="component" value="Unassembled WGS sequence"/>
</dbReference>
<dbReference type="Pfam" id="PF16678">
    <property type="entry name" value="UBA_HOIP"/>
    <property type="match status" value="1"/>
</dbReference>
<dbReference type="SMART" id="SM00647">
    <property type="entry name" value="IBR"/>
    <property type="match status" value="2"/>
</dbReference>
<evidence type="ECO:0000313" key="16">
    <source>
        <dbReference type="Proteomes" id="UP000007755"/>
    </source>
</evidence>
<dbReference type="SUPFAM" id="SSF57850">
    <property type="entry name" value="RING/U-box"/>
    <property type="match status" value="3"/>
</dbReference>
<feature type="region of interest" description="Disordered" evidence="10">
    <location>
        <begin position="1921"/>
        <end position="1944"/>
    </location>
</feature>
<feature type="domain" description="RING-type" evidence="14">
    <location>
        <begin position="3287"/>
        <end position="3528"/>
    </location>
</feature>
<feature type="compositionally biased region" description="Basic and acidic residues" evidence="10">
    <location>
        <begin position="2824"/>
        <end position="2841"/>
    </location>
</feature>
<dbReference type="GO" id="GO:0008270">
    <property type="term" value="F:zinc ion binding"/>
    <property type="evidence" value="ECO:0007669"/>
    <property type="project" value="UniProtKB-KW"/>
</dbReference>
<keyword evidence="5 8" id="KW-0863">Zinc-finger</keyword>
<feature type="compositionally biased region" description="Basic and acidic residues" evidence="10">
    <location>
        <begin position="524"/>
        <end position="534"/>
    </location>
</feature>
<feature type="compositionally biased region" description="Polar residues" evidence="10">
    <location>
        <begin position="535"/>
        <end position="545"/>
    </location>
</feature>
<feature type="compositionally biased region" description="Polar residues" evidence="10">
    <location>
        <begin position="2790"/>
        <end position="2799"/>
    </location>
</feature>
<feature type="compositionally biased region" description="Basic and acidic residues" evidence="10">
    <location>
        <begin position="493"/>
        <end position="511"/>
    </location>
</feature>
<dbReference type="Pfam" id="PF18091">
    <property type="entry name" value="E3_UbLigase_RBR"/>
    <property type="match status" value="1"/>
</dbReference>
<feature type="compositionally biased region" description="Basic and acidic residues" evidence="10">
    <location>
        <begin position="622"/>
        <end position="663"/>
    </location>
</feature>
<dbReference type="Gene3D" id="1.10.8.10">
    <property type="entry name" value="DNA helicase RuvA subunit, C-terminal domain"/>
    <property type="match status" value="1"/>
</dbReference>
<dbReference type="GO" id="GO:1990450">
    <property type="term" value="F:linear polyubiquitin binding"/>
    <property type="evidence" value="ECO:0007669"/>
    <property type="project" value="TreeGrafter"/>
</dbReference>
<feature type="compositionally biased region" description="Basic and acidic residues" evidence="10">
    <location>
        <begin position="2335"/>
        <end position="2357"/>
    </location>
</feature>
<dbReference type="FunCoup" id="F4WCN2">
    <property type="interactions" value="10"/>
</dbReference>
<feature type="compositionally biased region" description="Basic and acidic residues" evidence="10">
    <location>
        <begin position="449"/>
        <end position="459"/>
    </location>
</feature>
<evidence type="ECO:0000256" key="7">
    <source>
        <dbReference type="ARBA" id="ARBA00022833"/>
    </source>
</evidence>
<feature type="region of interest" description="Disordered" evidence="10">
    <location>
        <begin position="951"/>
        <end position="970"/>
    </location>
</feature>
<feature type="compositionally biased region" description="Polar residues" evidence="10">
    <location>
        <begin position="668"/>
        <end position="689"/>
    </location>
</feature>
<evidence type="ECO:0000259" key="14">
    <source>
        <dbReference type="PROSITE" id="PS51873"/>
    </source>
</evidence>
<feature type="compositionally biased region" description="Polar residues" evidence="10">
    <location>
        <begin position="206"/>
        <end position="215"/>
    </location>
</feature>
<feature type="region of interest" description="Disordered" evidence="10">
    <location>
        <begin position="121"/>
        <end position="163"/>
    </location>
</feature>
<evidence type="ECO:0000256" key="3">
    <source>
        <dbReference type="ARBA" id="ARBA00022723"/>
    </source>
</evidence>
<dbReference type="Pfam" id="PF01485">
    <property type="entry name" value="IBR"/>
    <property type="match status" value="1"/>
</dbReference>
<feature type="compositionally biased region" description="Basic and acidic residues" evidence="10">
    <location>
        <begin position="605"/>
        <end position="614"/>
    </location>
</feature>
<organism evidence="16">
    <name type="scientific">Acromyrmex echinatior</name>
    <name type="common">Panamanian leafcutter ant</name>
    <name type="synonym">Acromyrmex octospinosus echinatior</name>
    <dbReference type="NCBI Taxonomy" id="103372"/>
    <lineage>
        <taxon>Eukaryota</taxon>
        <taxon>Metazoa</taxon>
        <taxon>Ecdysozoa</taxon>
        <taxon>Arthropoda</taxon>
        <taxon>Hexapoda</taxon>
        <taxon>Insecta</taxon>
        <taxon>Pterygota</taxon>
        <taxon>Neoptera</taxon>
        <taxon>Endopterygota</taxon>
        <taxon>Hymenoptera</taxon>
        <taxon>Apocrita</taxon>
        <taxon>Aculeata</taxon>
        <taxon>Formicoidea</taxon>
        <taxon>Formicidae</taxon>
        <taxon>Myrmicinae</taxon>
        <taxon>Acromyrmex</taxon>
    </lineage>
</organism>
<feature type="region of interest" description="Disordered" evidence="10">
    <location>
        <begin position="2789"/>
        <end position="2919"/>
    </location>
</feature>
<name>F4WCN2_ACREC</name>
<protein>
    <submittedName>
        <fullName evidence="15">RING finger protein 31</fullName>
    </submittedName>
</protein>
<dbReference type="GO" id="GO:0071797">
    <property type="term" value="C:LUBAC complex"/>
    <property type="evidence" value="ECO:0007669"/>
    <property type="project" value="InterPro"/>
</dbReference>
<evidence type="ECO:0000259" key="12">
    <source>
        <dbReference type="PROSITE" id="PS50119"/>
    </source>
</evidence>
<feature type="compositionally biased region" description="Polar residues" evidence="10">
    <location>
        <begin position="2861"/>
        <end position="2873"/>
    </location>
</feature>
<dbReference type="GO" id="GO:0097039">
    <property type="term" value="P:protein linear polyubiquitination"/>
    <property type="evidence" value="ECO:0007669"/>
    <property type="project" value="TreeGrafter"/>
</dbReference>
<feature type="compositionally biased region" description="Polar residues" evidence="10">
    <location>
        <begin position="1054"/>
        <end position="1066"/>
    </location>
</feature>
<evidence type="ECO:0000256" key="2">
    <source>
        <dbReference type="ARBA" id="ARBA00022679"/>
    </source>
</evidence>
<feature type="compositionally biased region" description="Basic and acidic residues" evidence="10">
    <location>
        <begin position="1933"/>
        <end position="1944"/>
    </location>
</feature>
<feature type="compositionally biased region" description="Basic and acidic residues" evidence="10">
    <location>
        <begin position="1028"/>
        <end position="1039"/>
    </location>
</feature>
<feature type="domain" description="B box-type" evidence="12">
    <location>
        <begin position="73"/>
        <end position="119"/>
    </location>
</feature>
<feature type="region of interest" description="Disordered" evidence="10">
    <location>
        <begin position="1028"/>
        <end position="1066"/>
    </location>
</feature>
<dbReference type="PROSITE" id="PS50119">
    <property type="entry name" value="ZF_BBOX"/>
    <property type="match status" value="1"/>
</dbReference>
<dbReference type="InterPro" id="IPR001841">
    <property type="entry name" value="Znf_RING"/>
</dbReference>
<feature type="region of interest" description="Disordered" evidence="10">
    <location>
        <begin position="2489"/>
        <end position="2509"/>
    </location>
</feature>
<dbReference type="InterPro" id="IPR026254">
    <property type="entry name" value="RNF31-like"/>
</dbReference>
<evidence type="ECO:0000256" key="8">
    <source>
        <dbReference type="PROSITE-ProRule" id="PRU00322"/>
    </source>
</evidence>
<dbReference type="InterPro" id="IPR000315">
    <property type="entry name" value="Znf_B-box"/>
</dbReference>
<dbReference type="InterPro" id="IPR047540">
    <property type="entry name" value="BRcat_RBR_RNF31-like"/>
</dbReference>
<keyword evidence="7" id="KW-0862">Zinc</keyword>
<feature type="compositionally biased region" description="Basic and acidic residues" evidence="10">
    <location>
        <begin position="753"/>
        <end position="762"/>
    </location>
</feature>
<evidence type="ECO:0000256" key="9">
    <source>
        <dbReference type="SAM" id="Coils"/>
    </source>
</evidence>
<dbReference type="PANTHER" id="PTHR16004:SF2">
    <property type="entry name" value="E3 UBIQUITIN-PROTEIN LIGASE LUBEL"/>
    <property type="match status" value="1"/>
</dbReference>
<feature type="region of interest" description="Disordered" evidence="10">
    <location>
        <begin position="2026"/>
        <end position="2046"/>
    </location>
</feature>
<feature type="region of interest" description="Disordered" evidence="10">
    <location>
        <begin position="899"/>
        <end position="942"/>
    </location>
</feature>
<dbReference type="InterPro" id="IPR044066">
    <property type="entry name" value="TRIAD_supradom"/>
</dbReference>
<feature type="compositionally biased region" description="Low complexity" evidence="10">
    <location>
        <begin position="912"/>
        <end position="931"/>
    </location>
</feature>
<dbReference type="InterPro" id="IPR047542">
    <property type="entry name" value="Rcat_RBR_RNF31-like"/>
</dbReference>
<reference evidence="15" key="1">
    <citation type="submission" date="2011-02" db="EMBL/GenBank/DDBJ databases">
        <title>The genome of the leaf-cutting ant Acromyrmex echinatior suggests key adaptations to social evolution and fungus farming.</title>
        <authorList>
            <person name="Nygaard S."/>
            <person name="Zhang G."/>
        </authorList>
    </citation>
    <scope>NUCLEOTIDE SEQUENCE</scope>
</reference>
<feature type="region of interest" description="Disordered" evidence="10">
    <location>
        <begin position="1477"/>
        <end position="1526"/>
    </location>
</feature>
<dbReference type="CDD" id="cd19815">
    <property type="entry name" value="Bbox1_HOIP"/>
    <property type="match status" value="1"/>
</dbReference>
<dbReference type="PROSITE" id="PS51873">
    <property type="entry name" value="TRIAD"/>
    <property type="match status" value="1"/>
</dbReference>
<keyword evidence="2" id="KW-0808">Transferase</keyword>
<feature type="compositionally biased region" description="Basic and acidic residues" evidence="10">
    <location>
        <begin position="1288"/>
        <end position="1297"/>
    </location>
</feature>
<dbReference type="GO" id="GO:0061630">
    <property type="term" value="F:ubiquitin protein ligase activity"/>
    <property type="evidence" value="ECO:0007669"/>
    <property type="project" value="TreeGrafter"/>
</dbReference>
<dbReference type="PROSITE" id="PS01358">
    <property type="entry name" value="ZF_RANBP2_1"/>
    <property type="match status" value="1"/>
</dbReference>
<feature type="coiled-coil region" evidence="9">
    <location>
        <begin position="3110"/>
        <end position="3137"/>
    </location>
</feature>
<feature type="compositionally biased region" description="Polar residues" evidence="10">
    <location>
        <begin position="181"/>
        <end position="195"/>
    </location>
</feature>
<feature type="compositionally biased region" description="Pro residues" evidence="10">
    <location>
        <begin position="259"/>
        <end position="269"/>
    </location>
</feature>
<dbReference type="InParanoid" id="F4WCN2"/>
<feature type="domain" description="RanBP2-type" evidence="13">
    <location>
        <begin position="784"/>
        <end position="813"/>
    </location>
</feature>
<feature type="compositionally biased region" description="Basic and acidic residues" evidence="10">
    <location>
        <begin position="1736"/>
        <end position="1772"/>
    </location>
</feature>
<feature type="compositionally biased region" description="Basic residues" evidence="10">
    <location>
        <begin position="379"/>
        <end position="392"/>
    </location>
</feature>
<evidence type="ECO:0000313" key="15">
    <source>
        <dbReference type="EMBL" id="EGI68212.1"/>
    </source>
</evidence>
<dbReference type="Pfam" id="PF22191">
    <property type="entry name" value="IBR_1"/>
    <property type="match status" value="1"/>
</dbReference>
<feature type="compositionally biased region" description="Low complexity" evidence="10">
    <location>
        <begin position="196"/>
        <end position="205"/>
    </location>
</feature>
<evidence type="ECO:0000256" key="6">
    <source>
        <dbReference type="ARBA" id="ARBA00022786"/>
    </source>
</evidence>
<feature type="compositionally biased region" description="Low complexity" evidence="10">
    <location>
        <begin position="465"/>
        <end position="478"/>
    </location>
</feature>
<dbReference type="GO" id="GO:0070530">
    <property type="term" value="F:K63-linked polyubiquitin modification-dependent protein binding"/>
    <property type="evidence" value="ECO:0007669"/>
    <property type="project" value="TreeGrafter"/>
</dbReference>
<feature type="compositionally biased region" description="Polar residues" evidence="10">
    <location>
        <begin position="1493"/>
        <end position="1521"/>
    </location>
</feature>
<feature type="region of interest" description="Disordered" evidence="10">
    <location>
        <begin position="2944"/>
        <end position="2995"/>
    </location>
</feature>
<feature type="region of interest" description="Disordered" evidence="10">
    <location>
        <begin position="1726"/>
        <end position="1792"/>
    </location>
</feature>
<dbReference type="InterPro" id="IPR001876">
    <property type="entry name" value="Znf_RanBP2"/>
</dbReference>
<evidence type="ECO:0000256" key="10">
    <source>
        <dbReference type="SAM" id="MobiDB-lite"/>
    </source>
</evidence>
<feature type="compositionally biased region" description="Low complexity" evidence="10">
    <location>
        <begin position="741"/>
        <end position="752"/>
    </location>
</feature>
<dbReference type="CDD" id="cd20351">
    <property type="entry name" value="Rcat_RBR_HOIP"/>
    <property type="match status" value="1"/>
</dbReference>
<dbReference type="EMBL" id="GL888070">
    <property type="protein sequence ID" value="EGI68212.1"/>
    <property type="molecule type" value="Genomic_DNA"/>
</dbReference>
<feature type="compositionally biased region" description="Polar residues" evidence="10">
    <location>
        <begin position="953"/>
        <end position="970"/>
    </location>
</feature>
<feature type="compositionally biased region" description="Polar residues" evidence="10">
    <location>
        <begin position="1245"/>
        <end position="1256"/>
    </location>
</feature>
<dbReference type="Gene3D" id="2.30.30.380">
    <property type="entry name" value="Zn-finger domain of Sec23/24"/>
    <property type="match status" value="1"/>
</dbReference>
<feature type="region of interest" description="Disordered" evidence="10">
    <location>
        <begin position="1231"/>
        <end position="1256"/>
    </location>
</feature>
<feature type="compositionally biased region" description="Basic and acidic residues" evidence="10">
    <location>
        <begin position="546"/>
        <end position="591"/>
    </location>
</feature>
<evidence type="ECO:0000259" key="13">
    <source>
        <dbReference type="PROSITE" id="PS50199"/>
    </source>
</evidence>
<feature type="compositionally biased region" description="Polar residues" evidence="10">
    <location>
        <begin position="713"/>
        <end position="731"/>
    </location>
</feature>
<gene>
    <name evidence="15" type="ORF">G5I_03308</name>
</gene>
<feature type="region of interest" description="Disordered" evidence="10">
    <location>
        <begin position="2330"/>
        <end position="2357"/>
    </location>
</feature>
<dbReference type="OrthoDB" id="9978677at2759"/>